<organism evidence="15 16">
    <name type="scientific">Ceratodon purpureus</name>
    <name type="common">Fire moss</name>
    <name type="synonym">Dicranum purpureum</name>
    <dbReference type="NCBI Taxonomy" id="3225"/>
    <lineage>
        <taxon>Eukaryota</taxon>
        <taxon>Viridiplantae</taxon>
        <taxon>Streptophyta</taxon>
        <taxon>Embryophyta</taxon>
        <taxon>Bryophyta</taxon>
        <taxon>Bryophytina</taxon>
        <taxon>Bryopsida</taxon>
        <taxon>Dicranidae</taxon>
        <taxon>Pseudoditrichales</taxon>
        <taxon>Ditrichaceae</taxon>
        <taxon>Ceratodon</taxon>
    </lineage>
</organism>
<name>A0A8T0H4B4_CERPU</name>
<dbReference type="InterPro" id="IPR011545">
    <property type="entry name" value="DEAD/DEAH_box_helicase_dom"/>
</dbReference>
<comment type="catalytic activity">
    <reaction evidence="11">
        <text>Couples ATP hydrolysis with the unwinding of duplex DNA by translocating in the 3'-5' direction.</text>
        <dbReference type="EC" id="5.6.2.4"/>
    </reaction>
</comment>
<dbReference type="Gene3D" id="3.40.50.300">
    <property type="entry name" value="P-loop containing nucleotide triphosphate hydrolases"/>
    <property type="match status" value="2"/>
</dbReference>
<dbReference type="Proteomes" id="UP000822688">
    <property type="component" value="Chromosome 8"/>
</dbReference>
<keyword evidence="10" id="KW-0539">Nucleus</keyword>
<dbReference type="GO" id="GO:0003677">
    <property type="term" value="F:DNA binding"/>
    <property type="evidence" value="ECO:0007669"/>
    <property type="project" value="UniProtKB-KW"/>
</dbReference>
<dbReference type="GO" id="GO:0005694">
    <property type="term" value="C:chromosome"/>
    <property type="evidence" value="ECO:0007669"/>
    <property type="project" value="TreeGrafter"/>
</dbReference>
<keyword evidence="6" id="KW-0347">Helicase</keyword>
<dbReference type="SMART" id="SM00487">
    <property type="entry name" value="DEXDc"/>
    <property type="match status" value="1"/>
</dbReference>
<dbReference type="GO" id="GO:0046872">
    <property type="term" value="F:metal ion binding"/>
    <property type="evidence" value="ECO:0007669"/>
    <property type="project" value="UniProtKB-KW"/>
</dbReference>
<dbReference type="CDD" id="cd17920">
    <property type="entry name" value="DEXHc_RecQ"/>
    <property type="match status" value="1"/>
</dbReference>
<evidence type="ECO:0000256" key="9">
    <source>
        <dbReference type="ARBA" id="ARBA00023235"/>
    </source>
</evidence>
<keyword evidence="8" id="KW-0238">DNA-binding</keyword>
<evidence type="ECO:0000256" key="7">
    <source>
        <dbReference type="ARBA" id="ARBA00022840"/>
    </source>
</evidence>
<dbReference type="PANTHER" id="PTHR13710">
    <property type="entry name" value="DNA HELICASE RECQ FAMILY MEMBER"/>
    <property type="match status" value="1"/>
</dbReference>
<evidence type="ECO:0000256" key="3">
    <source>
        <dbReference type="ARBA" id="ARBA00022723"/>
    </source>
</evidence>
<evidence type="ECO:0000256" key="10">
    <source>
        <dbReference type="ARBA" id="ARBA00023242"/>
    </source>
</evidence>
<evidence type="ECO:0000313" key="16">
    <source>
        <dbReference type="Proteomes" id="UP000822688"/>
    </source>
</evidence>
<comment type="similarity">
    <text evidence="2">Belongs to the helicase family. RecQ subfamily.</text>
</comment>
<keyword evidence="9" id="KW-0413">Isomerase</keyword>
<dbReference type="PANTHER" id="PTHR13710:SF155">
    <property type="entry name" value="ATP-DEPENDENT DNA HELICASE Q-LIKE 3"/>
    <property type="match status" value="1"/>
</dbReference>
<evidence type="ECO:0000256" key="12">
    <source>
        <dbReference type="ARBA" id="ARBA00034808"/>
    </source>
</evidence>
<dbReference type="PROSITE" id="PS51192">
    <property type="entry name" value="HELICASE_ATP_BIND_1"/>
    <property type="match status" value="1"/>
</dbReference>
<feature type="domain" description="Helicase ATP-binding" evidence="14">
    <location>
        <begin position="139"/>
        <end position="313"/>
    </location>
</feature>
<dbReference type="GO" id="GO:0005634">
    <property type="term" value="C:nucleus"/>
    <property type="evidence" value="ECO:0007669"/>
    <property type="project" value="UniProtKB-SubCell"/>
</dbReference>
<comment type="caution">
    <text evidence="15">The sequence shown here is derived from an EMBL/GenBank/DDBJ whole genome shotgun (WGS) entry which is preliminary data.</text>
</comment>
<keyword evidence="5" id="KW-0378">Hydrolase</keyword>
<dbReference type="EC" id="5.6.2.4" evidence="12"/>
<dbReference type="InterPro" id="IPR027417">
    <property type="entry name" value="P-loop_NTPase"/>
</dbReference>
<dbReference type="FunFam" id="3.40.50.300:FF:000444">
    <property type="entry name" value="ATP-dependent DNA helicase"/>
    <property type="match status" value="1"/>
</dbReference>
<evidence type="ECO:0000256" key="1">
    <source>
        <dbReference type="ARBA" id="ARBA00004123"/>
    </source>
</evidence>
<dbReference type="Pfam" id="PF00270">
    <property type="entry name" value="DEAD"/>
    <property type="match status" value="1"/>
</dbReference>
<proteinExistence type="inferred from homology"/>
<dbReference type="GO" id="GO:0016787">
    <property type="term" value="F:hydrolase activity"/>
    <property type="evidence" value="ECO:0007669"/>
    <property type="project" value="UniProtKB-KW"/>
</dbReference>
<dbReference type="GO" id="GO:0009378">
    <property type="term" value="F:four-way junction helicase activity"/>
    <property type="evidence" value="ECO:0007669"/>
    <property type="project" value="TreeGrafter"/>
</dbReference>
<evidence type="ECO:0000313" key="15">
    <source>
        <dbReference type="EMBL" id="KAG0565169.1"/>
    </source>
</evidence>
<keyword evidence="7" id="KW-0067">ATP-binding</keyword>
<keyword evidence="3" id="KW-0479">Metal-binding</keyword>
<dbReference type="GO" id="GO:0043138">
    <property type="term" value="F:3'-5' DNA helicase activity"/>
    <property type="evidence" value="ECO:0007669"/>
    <property type="project" value="UniProtKB-EC"/>
</dbReference>
<evidence type="ECO:0000256" key="8">
    <source>
        <dbReference type="ARBA" id="ARBA00023125"/>
    </source>
</evidence>
<reference evidence="15" key="1">
    <citation type="submission" date="2020-06" db="EMBL/GenBank/DDBJ databases">
        <title>WGS assembly of Ceratodon purpureus strain R40.</title>
        <authorList>
            <person name="Carey S.B."/>
            <person name="Jenkins J."/>
            <person name="Shu S."/>
            <person name="Lovell J.T."/>
            <person name="Sreedasyam A."/>
            <person name="Maumus F."/>
            <person name="Tiley G.P."/>
            <person name="Fernandez-Pozo N."/>
            <person name="Barry K."/>
            <person name="Chen C."/>
            <person name="Wang M."/>
            <person name="Lipzen A."/>
            <person name="Daum C."/>
            <person name="Saski C.A."/>
            <person name="Payton A.C."/>
            <person name="Mcbreen J.C."/>
            <person name="Conrad R.E."/>
            <person name="Kollar L.M."/>
            <person name="Olsson S."/>
            <person name="Huttunen S."/>
            <person name="Landis J.B."/>
            <person name="Wickett N.J."/>
            <person name="Johnson M.G."/>
            <person name="Rensing S.A."/>
            <person name="Grimwood J."/>
            <person name="Schmutz J."/>
            <person name="Mcdaniel S.F."/>
        </authorList>
    </citation>
    <scope>NUCLEOTIDE SEQUENCE</scope>
    <source>
        <strain evidence="15">R40</strain>
    </source>
</reference>
<protein>
    <recommendedName>
        <fullName evidence="12">DNA 3'-5' helicase</fullName>
        <ecNumber evidence="12">5.6.2.4</ecNumber>
    </recommendedName>
</protein>
<evidence type="ECO:0000259" key="14">
    <source>
        <dbReference type="PROSITE" id="PS51192"/>
    </source>
</evidence>
<dbReference type="AlphaFoldDB" id="A0A8T0H4B4"/>
<gene>
    <name evidence="15" type="ORF">KC19_8G170000</name>
</gene>
<keyword evidence="16" id="KW-1185">Reference proteome</keyword>
<dbReference type="NCBIfam" id="TIGR00614">
    <property type="entry name" value="recQ_fam"/>
    <property type="match status" value="1"/>
</dbReference>
<evidence type="ECO:0000256" key="13">
    <source>
        <dbReference type="ARBA" id="ARBA00049360"/>
    </source>
</evidence>
<evidence type="ECO:0000256" key="11">
    <source>
        <dbReference type="ARBA" id="ARBA00034617"/>
    </source>
</evidence>
<accession>A0A8T0H4B4</accession>
<sequence>MVTLHTLAIPIAPPLLRRRCHPSTTNTCIATSISGSPTQLILFSPHLTILPHVCFISKHRLRTSSCHGRQLERLITGSPVDGFVATMRKSSLPLHSFKPHSASTEPVIARDDELHKRLHELLLQHFGYTSFRGQQLEAIETVLQGKDCFCLMPTGGGKSLCYELPALVKPGIVLVVSPLIALMVDQVSGLKKLKIAAEYLSSTQQASVKTKIYDELDSGRPSLRLLYVTPELIDTGGFMVKLRKLHGRGLLTLIAIDEAHCISSWGHDFRPSYRKLSSLRSSLPGVPVLALTATAAKKVRDDVVKSLGLHQPRILVSSFNRPNIYYEVRYKNVLKDAYKDLRDLLSSAPDDCAIVYCHSKNDCDDIGARLARDGLACRGILSRINIVSWRTRGQSARSSSTRLAIWESWDCCSNRRIWVGGLYVITLHCNSSFVVF</sequence>
<dbReference type="EMBL" id="CM026429">
    <property type="protein sequence ID" value="KAG0565169.1"/>
    <property type="molecule type" value="Genomic_DNA"/>
</dbReference>
<dbReference type="GO" id="GO:0005524">
    <property type="term" value="F:ATP binding"/>
    <property type="evidence" value="ECO:0007669"/>
    <property type="project" value="UniProtKB-KW"/>
</dbReference>
<evidence type="ECO:0000256" key="5">
    <source>
        <dbReference type="ARBA" id="ARBA00022801"/>
    </source>
</evidence>
<dbReference type="InterPro" id="IPR004589">
    <property type="entry name" value="DNA_helicase_ATP-dep_RecQ"/>
</dbReference>
<dbReference type="GO" id="GO:0000724">
    <property type="term" value="P:double-strand break repair via homologous recombination"/>
    <property type="evidence" value="ECO:0007669"/>
    <property type="project" value="TreeGrafter"/>
</dbReference>
<dbReference type="GO" id="GO:0005737">
    <property type="term" value="C:cytoplasm"/>
    <property type="evidence" value="ECO:0007669"/>
    <property type="project" value="TreeGrafter"/>
</dbReference>
<evidence type="ECO:0000256" key="2">
    <source>
        <dbReference type="ARBA" id="ARBA00005446"/>
    </source>
</evidence>
<comment type="subcellular location">
    <subcellularLocation>
        <location evidence="1">Nucleus</location>
    </subcellularLocation>
</comment>
<comment type="catalytic activity">
    <reaction evidence="13">
        <text>ATP + H2O = ADP + phosphate + H(+)</text>
        <dbReference type="Rhea" id="RHEA:13065"/>
        <dbReference type="ChEBI" id="CHEBI:15377"/>
        <dbReference type="ChEBI" id="CHEBI:15378"/>
        <dbReference type="ChEBI" id="CHEBI:30616"/>
        <dbReference type="ChEBI" id="CHEBI:43474"/>
        <dbReference type="ChEBI" id="CHEBI:456216"/>
    </reaction>
</comment>
<evidence type="ECO:0000256" key="6">
    <source>
        <dbReference type="ARBA" id="ARBA00022806"/>
    </source>
</evidence>
<keyword evidence="4" id="KW-0547">Nucleotide-binding</keyword>
<dbReference type="SUPFAM" id="SSF52540">
    <property type="entry name" value="P-loop containing nucleoside triphosphate hydrolases"/>
    <property type="match status" value="2"/>
</dbReference>
<dbReference type="InterPro" id="IPR014001">
    <property type="entry name" value="Helicase_ATP-bd"/>
</dbReference>
<evidence type="ECO:0000256" key="4">
    <source>
        <dbReference type="ARBA" id="ARBA00022741"/>
    </source>
</evidence>